<keyword evidence="2" id="KW-1185">Reference proteome</keyword>
<dbReference type="AlphaFoldDB" id="A0A5N6SMC9"/>
<accession>A0A5N6SMC9</accession>
<organism evidence="1 2">
    <name type="scientific">Aspergillus pseudotamarii</name>
    <dbReference type="NCBI Taxonomy" id="132259"/>
    <lineage>
        <taxon>Eukaryota</taxon>
        <taxon>Fungi</taxon>
        <taxon>Dikarya</taxon>
        <taxon>Ascomycota</taxon>
        <taxon>Pezizomycotina</taxon>
        <taxon>Eurotiomycetes</taxon>
        <taxon>Eurotiomycetidae</taxon>
        <taxon>Eurotiales</taxon>
        <taxon>Aspergillaceae</taxon>
        <taxon>Aspergillus</taxon>
        <taxon>Aspergillus subgen. Circumdati</taxon>
    </lineage>
</organism>
<reference evidence="1 2" key="1">
    <citation type="submission" date="2019-04" db="EMBL/GenBank/DDBJ databases">
        <title>Friends and foes A comparative genomics study of 23 Aspergillus species from section Flavi.</title>
        <authorList>
            <consortium name="DOE Joint Genome Institute"/>
            <person name="Kjaerbolling I."/>
            <person name="Vesth T."/>
            <person name="Frisvad J.C."/>
            <person name="Nybo J.L."/>
            <person name="Theobald S."/>
            <person name="Kildgaard S."/>
            <person name="Isbrandt T."/>
            <person name="Kuo A."/>
            <person name="Sato A."/>
            <person name="Lyhne E.K."/>
            <person name="Kogle M.E."/>
            <person name="Wiebenga A."/>
            <person name="Kun R.S."/>
            <person name="Lubbers R.J."/>
            <person name="Makela M.R."/>
            <person name="Barry K."/>
            <person name="Chovatia M."/>
            <person name="Clum A."/>
            <person name="Daum C."/>
            <person name="Haridas S."/>
            <person name="He G."/>
            <person name="LaButti K."/>
            <person name="Lipzen A."/>
            <person name="Mondo S."/>
            <person name="Riley R."/>
            <person name="Salamov A."/>
            <person name="Simmons B.A."/>
            <person name="Magnuson J.K."/>
            <person name="Henrissat B."/>
            <person name="Mortensen U.H."/>
            <person name="Larsen T.O."/>
            <person name="Devries R.P."/>
            <person name="Grigoriev I.V."/>
            <person name="Machida M."/>
            <person name="Baker S.E."/>
            <person name="Andersen M.R."/>
        </authorList>
    </citation>
    <scope>NUCLEOTIDE SEQUENCE [LARGE SCALE GENOMIC DNA]</scope>
    <source>
        <strain evidence="1 2">CBS 117625</strain>
    </source>
</reference>
<evidence type="ECO:0000313" key="2">
    <source>
        <dbReference type="Proteomes" id="UP000325672"/>
    </source>
</evidence>
<dbReference type="RefSeq" id="XP_031910596.1">
    <property type="nucleotide sequence ID" value="XM_032055389.1"/>
</dbReference>
<sequence>MYYSFTLSALSISCIVSARYTVYTKHVYKMTAVSSLSAATYAHKLNNANSSLILELQASSKDLKLLKREVSY</sequence>
<protein>
    <submittedName>
        <fullName evidence="1">Uncharacterized protein</fullName>
    </submittedName>
</protein>
<proteinExistence type="predicted"/>
<gene>
    <name evidence="1" type="ORF">BDV38DRAFT_255116</name>
</gene>
<evidence type="ECO:0000313" key="1">
    <source>
        <dbReference type="EMBL" id="KAE8134533.1"/>
    </source>
</evidence>
<dbReference type="EMBL" id="ML743603">
    <property type="protein sequence ID" value="KAE8134533.1"/>
    <property type="molecule type" value="Genomic_DNA"/>
</dbReference>
<name>A0A5N6SMC9_ASPPS</name>
<dbReference type="Proteomes" id="UP000325672">
    <property type="component" value="Unassembled WGS sequence"/>
</dbReference>
<dbReference type="GeneID" id="43639599"/>